<feature type="compositionally biased region" description="Polar residues" evidence="2">
    <location>
        <begin position="144"/>
        <end position="162"/>
    </location>
</feature>
<name>A0A8K0DSI4_9ROSA</name>
<evidence type="ECO:0000313" key="4">
    <source>
        <dbReference type="Proteomes" id="UP000796880"/>
    </source>
</evidence>
<organism evidence="3 4">
    <name type="scientific">Rhamnella rubrinervis</name>
    <dbReference type="NCBI Taxonomy" id="2594499"/>
    <lineage>
        <taxon>Eukaryota</taxon>
        <taxon>Viridiplantae</taxon>
        <taxon>Streptophyta</taxon>
        <taxon>Embryophyta</taxon>
        <taxon>Tracheophyta</taxon>
        <taxon>Spermatophyta</taxon>
        <taxon>Magnoliopsida</taxon>
        <taxon>eudicotyledons</taxon>
        <taxon>Gunneridae</taxon>
        <taxon>Pentapetalae</taxon>
        <taxon>rosids</taxon>
        <taxon>fabids</taxon>
        <taxon>Rosales</taxon>
        <taxon>Rhamnaceae</taxon>
        <taxon>rhamnoid group</taxon>
        <taxon>Rhamneae</taxon>
        <taxon>Rhamnella</taxon>
    </lineage>
</organism>
<protein>
    <submittedName>
        <fullName evidence="3">Uncharacterized protein</fullName>
    </submittedName>
</protein>
<accession>A0A8K0DSI4</accession>
<evidence type="ECO:0000313" key="3">
    <source>
        <dbReference type="EMBL" id="KAF3433383.1"/>
    </source>
</evidence>
<evidence type="ECO:0000256" key="1">
    <source>
        <dbReference type="SAM" id="Coils"/>
    </source>
</evidence>
<dbReference type="AlphaFoldDB" id="A0A8K0DSI4"/>
<feature type="compositionally biased region" description="Acidic residues" evidence="2">
    <location>
        <begin position="132"/>
        <end position="141"/>
    </location>
</feature>
<keyword evidence="4" id="KW-1185">Reference proteome</keyword>
<gene>
    <name evidence="3" type="ORF">FNV43_RR24485</name>
</gene>
<feature type="coiled-coil region" evidence="1">
    <location>
        <begin position="9"/>
        <end position="89"/>
    </location>
</feature>
<evidence type="ECO:0000256" key="2">
    <source>
        <dbReference type="SAM" id="MobiDB-lite"/>
    </source>
</evidence>
<dbReference type="Proteomes" id="UP000796880">
    <property type="component" value="Unassembled WGS sequence"/>
</dbReference>
<reference evidence="3" key="1">
    <citation type="submission" date="2020-03" db="EMBL/GenBank/DDBJ databases">
        <title>A high-quality chromosome-level genome assembly of a woody plant with both climbing and erect habits, Rhamnella rubrinervis.</title>
        <authorList>
            <person name="Lu Z."/>
            <person name="Yang Y."/>
            <person name="Zhu X."/>
            <person name="Sun Y."/>
        </authorList>
    </citation>
    <scope>NUCLEOTIDE SEQUENCE</scope>
    <source>
        <strain evidence="3">BYM</strain>
        <tissue evidence="3">Leaf</tissue>
    </source>
</reference>
<dbReference type="EMBL" id="VOIH02000011">
    <property type="protein sequence ID" value="KAF3433383.1"/>
    <property type="molecule type" value="Genomic_DNA"/>
</dbReference>
<proteinExistence type="predicted"/>
<sequence length="228" mass="26006">MSRRISPEVNCTKETNKTLQATNKTLEANNLHLKQAAADANSRAEQAELKLLARRSGPNPPKLVKNKKLEALKLDFSHVAAERDELQARVGAWPCKKKIVYRKGVEDAYLRAQKEMILKFKVGQTSWATPEPSEDDSDNGEASEISSRKTSQNRTTSHQRTVPQPLRRAPHTKRTRLMRQWRRPGLTPQGQAPMPKRLHLLASLAKRRRNHTPKPLRILLYLHPCLLL</sequence>
<comment type="caution">
    <text evidence="3">The sequence shown here is derived from an EMBL/GenBank/DDBJ whole genome shotgun (WGS) entry which is preliminary data.</text>
</comment>
<feature type="region of interest" description="Disordered" evidence="2">
    <location>
        <begin position="126"/>
        <end position="193"/>
    </location>
</feature>
<keyword evidence="1" id="KW-0175">Coiled coil</keyword>
<feature type="compositionally biased region" description="Basic residues" evidence="2">
    <location>
        <begin position="168"/>
        <end position="182"/>
    </location>
</feature>